<name>A0A0A1U5E4_ENTIV</name>
<organism evidence="1 2">
    <name type="scientific">Entamoeba invadens IP1</name>
    <dbReference type="NCBI Taxonomy" id="370355"/>
    <lineage>
        <taxon>Eukaryota</taxon>
        <taxon>Amoebozoa</taxon>
        <taxon>Evosea</taxon>
        <taxon>Archamoebae</taxon>
        <taxon>Mastigamoebida</taxon>
        <taxon>Entamoebidae</taxon>
        <taxon>Entamoeba</taxon>
    </lineage>
</organism>
<dbReference type="Proteomes" id="UP000014680">
    <property type="component" value="Unassembled WGS sequence"/>
</dbReference>
<proteinExistence type="predicted"/>
<gene>
    <name evidence="1" type="ORF">EIN_221730</name>
</gene>
<dbReference type="EMBL" id="KB206756">
    <property type="protein sequence ID" value="ELP88050.1"/>
    <property type="molecule type" value="Genomic_DNA"/>
</dbReference>
<evidence type="ECO:0008006" key="3">
    <source>
        <dbReference type="Google" id="ProtNLM"/>
    </source>
</evidence>
<protein>
    <recommendedName>
        <fullName evidence="3">Proteasome assembly chaperone 3</fullName>
    </recommendedName>
</protein>
<reference evidence="1 2" key="1">
    <citation type="submission" date="2012-10" db="EMBL/GenBank/DDBJ databases">
        <authorList>
            <person name="Zafar N."/>
            <person name="Inman J."/>
            <person name="Hall N."/>
            <person name="Lorenzi H."/>
            <person name="Caler E."/>
        </authorList>
    </citation>
    <scope>NUCLEOTIDE SEQUENCE [LARGE SCALE GENOMIC DNA]</scope>
    <source>
        <strain evidence="1 2">IP1</strain>
    </source>
</reference>
<accession>A0A0A1U5E4</accession>
<dbReference type="KEGG" id="eiv:EIN_221730"/>
<dbReference type="RefSeq" id="XP_004254821.1">
    <property type="nucleotide sequence ID" value="XM_004254773.1"/>
</dbReference>
<dbReference type="OrthoDB" id="26164at2759"/>
<dbReference type="OMA" id="QYCITSS"/>
<evidence type="ECO:0000313" key="1">
    <source>
        <dbReference type="EMBL" id="ELP88050.1"/>
    </source>
</evidence>
<dbReference type="VEuPathDB" id="AmoebaDB:EIN_221730"/>
<keyword evidence="2" id="KW-1185">Reference proteome</keyword>
<dbReference type="AlphaFoldDB" id="A0A0A1U5E4"/>
<sequence length="139" mass="15703">MSETTDAITFKIEKGTERQYCITSSVVIGEKVDMTITQYDDSKTMMICLSDCNCFSQWIVCTPTTLEVRFGITNKVDPFNSTFTRQIMEFLNGVDNLVVAIGIKHTSREKLISLTNHVKSVLRLALKEINSQAKPLPEF</sequence>
<evidence type="ECO:0000313" key="2">
    <source>
        <dbReference type="Proteomes" id="UP000014680"/>
    </source>
</evidence>
<dbReference type="GeneID" id="14887332"/>